<dbReference type="Proteomes" id="UP000287651">
    <property type="component" value="Unassembled WGS sequence"/>
</dbReference>
<comment type="caution">
    <text evidence="2">The sequence shown here is derived from an EMBL/GenBank/DDBJ whole genome shotgun (WGS) entry which is preliminary data.</text>
</comment>
<proteinExistence type="predicted"/>
<evidence type="ECO:0000313" key="2">
    <source>
        <dbReference type="EMBL" id="RRT67702.1"/>
    </source>
</evidence>
<reference evidence="2 3" key="1">
    <citation type="journal article" date="2014" name="Agronomy (Basel)">
        <title>A Draft Genome Sequence for Ensete ventricosum, the Drought-Tolerant Tree Against Hunger.</title>
        <authorList>
            <person name="Harrison J."/>
            <person name="Moore K.A."/>
            <person name="Paszkiewicz K."/>
            <person name="Jones T."/>
            <person name="Grant M."/>
            <person name="Ambacheew D."/>
            <person name="Muzemil S."/>
            <person name="Studholme D.J."/>
        </authorList>
    </citation>
    <scope>NUCLEOTIDE SEQUENCE [LARGE SCALE GENOMIC DNA]</scope>
</reference>
<accession>A0A426ZUR9</accession>
<feature type="region of interest" description="Disordered" evidence="1">
    <location>
        <begin position="1"/>
        <end position="28"/>
    </location>
</feature>
<dbReference type="AlphaFoldDB" id="A0A426ZUR9"/>
<evidence type="ECO:0000313" key="3">
    <source>
        <dbReference type="Proteomes" id="UP000287651"/>
    </source>
</evidence>
<evidence type="ECO:0000256" key="1">
    <source>
        <dbReference type="SAM" id="MobiDB-lite"/>
    </source>
</evidence>
<sequence length="81" mass="8605">MRGGLETARDESSASPKGPRPKTTRKPMAFAATGLSFDFPSPAPWSPPALVVVEGLRAEVIARASSLDATHADERTNNKEV</sequence>
<name>A0A426ZUR9_ENSVE</name>
<protein>
    <submittedName>
        <fullName evidence="2">Uncharacterized protein</fullName>
    </submittedName>
</protein>
<dbReference type="EMBL" id="AMZH03004941">
    <property type="protein sequence ID" value="RRT67702.1"/>
    <property type="molecule type" value="Genomic_DNA"/>
</dbReference>
<organism evidence="2 3">
    <name type="scientific">Ensete ventricosum</name>
    <name type="common">Abyssinian banana</name>
    <name type="synonym">Musa ensete</name>
    <dbReference type="NCBI Taxonomy" id="4639"/>
    <lineage>
        <taxon>Eukaryota</taxon>
        <taxon>Viridiplantae</taxon>
        <taxon>Streptophyta</taxon>
        <taxon>Embryophyta</taxon>
        <taxon>Tracheophyta</taxon>
        <taxon>Spermatophyta</taxon>
        <taxon>Magnoliopsida</taxon>
        <taxon>Liliopsida</taxon>
        <taxon>Zingiberales</taxon>
        <taxon>Musaceae</taxon>
        <taxon>Ensete</taxon>
    </lineage>
</organism>
<gene>
    <name evidence="2" type="ORF">B296_00026800</name>
</gene>